<gene>
    <name evidence="1" type="ORF">DR999_PMT17995</name>
</gene>
<evidence type="ECO:0000313" key="1">
    <source>
        <dbReference type="EMBL" id="TFJ99939.1"/>
    </source>
</evidence>
<organism evidence="1 2">
    <name type="scientific">Platysternon megacephalum</name>
    <name type="common">big-headed turtle</name>
    <dbReference type="NCBI Taxonomy" id="55544"/>
    <lineage>
        <taxon>Eukaryota</taxon>
        <taxon>Metazoa</taxon>
        <taxon>Chordata</taxon>
        <taxon>Craniata</taxon>
        <taxon>Vertebrata</taxon>
        <taxon>Euteleostomi</taxon>
        <taxon>Archelosauria</taxon>
        <taxon>Testudinata</taxon>
        <taxon>Testudines</taxon>
        <taxon>Cryptodira</taxon>
        <taxon>Durocryptodira</taxon>
        <taxon>Testudinoidea</taxon>
        <taxon>Platysternidae</taxon>
        <taxon>Platysternon</taxon>
    </lineage>
</organism>
<keyword evidence="2" id="KW-1185">Reference proteome</keyword>
<comment type="caution">
    <text evidence="1">The sequence shown here is derived from an EMBL/GenBank/DDBJ whole genome shotgun (WGS) entry which is preliminary data.</text>
</comment>
<name>A0A4D9DYA9_9SAUR</name>
<dbReference type="AlphaFoldDB" id="A0A4D9DYA9"/>
<evidence type="ECO:0000313" key="2">
    <source>
        <dbReference type="Proteomes" id="UP000297703"/>
    </source>
</evidence>
<protein>
    <submittedName>
        <fullName evidence="1">Phospholipase D2</fullName>
    </submittedName>
</protein>
<reference evidence="1 2" key="1">
    <citation type="submission" date="2019-04" db="EMBL/GenBank/DDBJ databases">
        <title>Draft genome of the big-headed turtle Platysternon megacephalum.</title>
        <authorList>
            <person name="Gong S."/>
        </authorList>
    </citation>
    <scope>NUCLEOTIDE SEQUENCE [LARGE SCALE GENOMIC DNA]</scope>
    <source>
        <strain evidence="1">DO16091913</strain>
        <tissue evidence="1">Muscle</tissue>
    </source>
</reference>
<sequence>MSSLAYSGSRSDLALQQSLVQSPSPYETTKSSAQLGSAGCLFLTGLPQPLSFPMLVPGPCVSNNSTVQGLACSSPCSGVQGGCSSSEFLPPVRLRAHHSTVCRLYRPTLLQLLRLSGLPEPPVLCNLTSLLLVGS</sequence>
<proteinExistence type="predicted"/>
<dbReference type="Proteomes" id="UP000297703">
    <property type="component" value="Unassembled WGS sequence"/>
</dbReference>
<dbReference type="EMBL" id="QXTE01000296">
    <property type="protein sequence ID" value="TFJ99939.1"/>
    <property type="molecule type" value="Genomic_DNA"/>
</dbReference>
<accession>A0A4D9DYA9</accession>
<reference evidence="1 2" key="2">
    <citation type="submission" date="2019-04" db="EMBL/GenBank/DDBJ databases">
        <title>The genome sequence of big-headed turtle.</title>
        <authorList>
            <person name="Gong S."/>
        </authorList>
    </citation>
    <scope>NUCLEOTIDE SEQUENCE [LARGE SCALE GENOMIC DNA]</scope>
    <source>
        <strain evidence="1">DO16091913</strain>
        <tissue evidence="1">Muscle</tissue>
    </source>
</reference>